<gene>
    <name evidence="2" type="ORF">SAMN05216375_11953</name>
    <name evidence="1" type="ORF">TR210_405</name>
</gene>
<name>A0A143YBW9_9LACT</name>
<reference evidence="2 4" key="2">
    <citation type="submission" date="2016-10" db="EMBL/GenBank/DDBJ databases">
        <authorList>
            <person name="Varghese N."/>
            <person name="Submissions S."/>
        </authorList>
    </citation>
    <scope>NUCLEOTIDE SEQUENCE [LARGE SCALE GENOMIC DNA]</scope>
    <source>
        <strain evidence="2 4">DSM 22150</strain>
    </source>
</reference>
<evidence type="ECO:0008006" key="5">
    <source>
        <dbReference type="Google" id="ProtNLM"/>
    </source>
</evidence>
<proteinExistence type="predicted"/>
<keyword evidence="4" id="KW-1185">Reference proteome</keyword>
<dbReference type="Proteomes" id="UP000199280">
    <property type="component" value="Unassembled WGS sequence"/>
</dbReference>
<dbReference type="Gene3D" id="2.60.120.560">
    <property type="entry name" value="Exo-inulinase, domain 1"/>
    <property type="match status" value="1"/>
</dbReference>
<evidence type="ECO:0000313" key="2">
    <source>
        <dbReference type="EMBL" id="SEJ61958.1"/>
    </source>
</evidence>
<evidence type="ECO:0000313" key="4">
    <source>
        <dbReference type="Proteomes" id="UP000199280"/>
    </source>
</evidence>
<dbReference type="EMBL" id="FNYT01000019">
    <property type="protein sequence ID" value="SEJ61958.1"/>
    <property type="molecule type" value="Genomic_DNA"/>
</dbReference>
<dbReference type="OrthoDB" id="118532at2"/>
<dbReference type="STRING" id="640938.TR210_405"/>
<reference evidence="1 3" key="1">
    <citation type="submission" date="2016-02" db="EMBL/GenBank/DDBJ databases">
        <authorList>
            <person name="Wen L."/>
            <person name="He K."/>
            <person name="Yang H."/>
        </authorList>
    </citation>
    <scope>NUCLEOTIDE SEQUENCE [LARGE SCALE GENOMIC DNA]</scope>
    <source>
        <strain evidence="1">Trichococcus_R210</strain>
    </source>
</reference>
<evidence type="ECO:0000313" key="3">
    <source>
        <dbReference type="Proteomes" id="UP000076878"/>
    </source>
</evidence>
<dbReference type="EMBL" id="FJNB01000002">
    <property type="protein sequence ID" value="CZQ84891.1"/>
    <property type="molecule type" value="Genomic_DNA"/>
</dbReference>
<dbReference type="Proteomes" id="UP000076878">
    <property type="component" value="Unassembled WGS sequence"/>
</dbReference>
<dbReference type="AlphaFoldDB" id="A0A143YBW9"/>
<protein>
    <recommendedName>
        <fullName evidence="5">3-keto-disaccharide hydrolase domain-containing protein</fullName>
    </recommendedName>
</protein>
<evidence type="ECO:0000313" key="1">
    <source>
        <dbReference type="EMBL" id="CZQ84891.1"/>
    </source>
</evidence>
<accession>A0A143YBW9</accession>
<dbReference type="RefSeq" id="WP_068621039.1">
    <property type="nucleotide sequence ID" value="NZ_FJNB01000002.1"/>
</dbReference>
<sequence>MNVAMNAENFIPVNSFISNIDFDGTEVLRVIKDPKIEAFDEPTYAKVSGSTFKNGTVEVKVLSRLLPYAPEFARGFLGIAFRINGNDEQFESLYIRPTNGRNESQLRRNRSTQYFSYPDFKFDRSRAESPGEYESYADMGLDEWIELKIKVEGEHAELYVNNSKYPVLVVNDLKLGPDAEGAVALWVEEGTEGFFKDLKFNPS</sequence>
<organism evidence="1 3">
    <name type="scientific">Trichococcus ilyis</name>
    <dbReference type="NCBI Taxonomy" id="640938"/>
    <lineage>
        <taxon>Bacteria</taxon>
        <taxon>Bacillati</taxon>
        <taxon>Bacillota</taxon>
        <taxon>Bacilli</taxon>
        <taxon>Lactobacillales</taxon>
        <taxon>Carnobacteriaceae</taxon>
        <taxon>Trichococcus</taxon>
    </lineage>
</organism>